<keyword evidence="12" id="KW-0675">Receptor</keyword>
<comment type="subcellular location">
    <subcellularLocation>
        <location evidence="1">Endomembrane system</location>
    </subcellularLocation>
</comment>
<evidence type="ECO:0000256" key="4">
    <source>
        <dbReference type="ARBA" id="ARBA00022729"/>
    </source>
</evidence>
<dbReference type="Proteomes" id="UP001151582">
    <property type="component" value="Unassembled WGS sequence"/>
</dbReference>
<evidence type="ECO:0000256" key="1">
    <source>
        <dbReference type="ARBA" id="ARBA00004308"/>
    </source>
</evidence>
<dbReference type="InterPro" id="IPR028927">
    <property type="entry name" value="Man-6-P_rcpt"/>
</dbReference>
<comment type="caution">
    <text evidence="12">The sequence shown here is derived from an EMBL/GenBank/DDBJ whole genome shotgun (WGS) entry which is preliminary data.</text>
</comment>
<evidence type="ECO:0000256" key="7">
    <source>
        <dbReference type="ARBA" id="ARBA00023157"/>
    </source>
</evidence>
<evidence type="ECO:0000256" key="10">
    <source>
        <dbReference type="SAM" id="SignalP"/>
    </source>
</evidence>
<dbReference type="GO" id="GO:0007034">
    <property type="term" value="P:vacuolar transport"/>
    <property type="evidence" value="ECO:0007669"/>
    <property type="project" value="TreeGrafter"/>
</dbReference>
<dbReference type="OrthoDB" id="4504960at2759"/>
<dbReference type="GO" id="GO:0005770">
    <property type="term" value="C:late endosome"/>
    <property type="evidence" value="ECO:0007669"/>
    <property type="project" value="TreeGrafter"/>
</dbReference>
<keyword evidence="13" id="KW-1185">Reference proteome</keyword>
<dbReference type="PANTHER" id="PTHR15071">
    <property type="entry name" value="MANNOSE-6-PHOSPHATE RECEPTOR FAMILY MEMBER"/>
    <property type="match status" value="1"/>
</dbReference>
<gene>
    <name evidence="12" type="primary">MRL1</name>
    <name evidence="12" type="ORF">H4R34_004217</name>
</gene>
<evidence type="ECO:0000256" key="8">
    <source>
        <dbReference type="ARBA" id="ARBA00023180"/>
    </source>
</evidence>
<proteinExistence type="predicted"/>
<feature type="signal peptide" evidence="10">
    <location>
        <begin position="1"/>
        <end position="19"/>
    </location>
</feature>
<keyword evidence="8" id="KW-0325">Glycoprotein</keyword>
<feature type="transmembrane region" description="Helical" evidence="9">
    <location>
        <begin position="174"/>
        <end position="195"/>
    </location>
</feature>
<accession>A0A9W8B4L8</accession>
<evidence type="ECO:0000313" key="13">
    <source>
        <dbReference type="Proteomes" id="UP001151582"/>
    </source>
</evidence>
<dbReference type="AlphaFoldDB" id="A0A9W8B4L8"/>
<keyword evidence="3 9" id="KW-0812">Transmembrane</keyword>
<keyword evidence="6 9" id="KW-0472">Membrane</keyword>
<evidence type="ECO:0000256" key="2">
    <source>
        <dbReference type="ARBA" id="ARBA00022448"/>
    </source>
</evidence>
<keyword evidence="5 9" id="KW-1133">Transmembrane helix</keyword>
<dbReference type="PROSITE" id="PS51914">
    <property type="entry name" value="MRH"/>
    <property type="match status" value="1"/>
</dbReference>
<evidence type="ECO:0000313" key="12">
    <source>
        <dbReference type="EMBL" id="KAJ1975761.1"/>
    </source>
</evidence>
<dbReference type="InterPro" id="IPR044865">
    <property type="entry name" value="MRH_dom"/>
</dbReference>
<dbReference type="Gene3D" id="2.70.130.10">
    <property type="entry name" value="Mannose-6-phosphate receptor binding domain"/>
    <property type="match status" value="1"/>
</dbReference>
<feature type="chain" id="PRO_5040752496" evidence="10">
    <location>
        <begin position="20"/>
        <end position="264"/>
    </location>
</feature>
<evidence type="ECO:0000256" key="3">
    <source>
        <dbReference type="ARBA" id="ARBA00022692"/>
    </source>
</evidence>
<name>A0A9W8B4L8_9FUNG</name>
<feature type="domain" description="MRH" evidence="11">
    <location>
        <begin position="22"/>
        <end position="165"/>
    </location>
</feature>
<protein>
    <submittedName>
        <fullName evidence="12">Cation-independent mannose-6-phosphate receptor CI-MPR</fullName>
    </submittedName>
</protein>
<dbReference type="SUPFAM" id="SSF50911">
    <property type="entry name" value="Mannose 6-phosphate receptor domain"/>
    <property type="match status" value="1"/>
</dbReference>
<sequence length="264" mass="29309">MKAIAQAPLVLALAALASAETKPCTYLDEATKKYFDLSPLAKESGDDWQPEAFDTGYKFAFNVCHKLASPNSRLKNAPQVGASAERDGQVWSLGEFNSNLVVRGDQLILKYTDGETCSANQYTRTSVMSFICDTQMKGLGTPRYIGDGNQCTYFFEWRTPAACSTSEPSGGSTFATLLVAGFILTSIYLFCGVLYNRVVNKSRGLKQIPHYNLWRSIFDFIKDMAQIVGINLFYFIQKKRSGPNSNRYQHVGESDANALIDDDF</sequence>
<evidence type="ECO:0000259" key="11">
    <source>
        <dbReference type="PROSITE" id="PS51914"/>
    </source>
</evidence>
<evidence type="ECO:0000256" key="5">
    <source>
        <dbReference type="ARBA" id="ARBA00022989"/>
    </source>
</evidence>
<keyword evidence="7" id="KW-1015">Disulfide bond</keyword>
<dbReference type="GO" id="GO:0000139">
    <property type="term" value="C:Golgi membrane"/>
    <property type="evidence" value="ECO:0007669"/>
    <property type="project" value="UniProtKB-SubCell"/>
</dbReference>
<organism evidence="12 13">
    <name type="scientific">Dimargaris verticillata</name>
    <dbReference type="NCBI Taxonomy" id="2761393"/>
    <lineage>
        <taxon>Eukaryota</taxon>
        <taxon>Fungi</taxon>
        <taxon>Fungi incertae sedis</taxon>
        <taxon>Zoopagomycota</taxon>
        <taxon>Kickxellomycotina</taxon>
        <taxon>Dimargaritomycetes</taxon>
        <taxon>Dimargaritales</taxon>
        <taxon>Dimargaritaceae</taxon>
        <taxon>Dimargaris</taxon>
    </lineage>
</organism>
<dbReference type="EMBL" id="JANBQB010000494">
    <property type="protein sequence ID" value="KAJ1975761.1"/>
    <property type="molecule type" value="Genomic_DNA"/>
</dbReference>
<dbReference type="InterPro" id="IPR009011">
    <property type="entry name" value="Man6P_isomerase_rcpt-bd_dom_sf"/>
</dbReference>
<dbReference type="PANTHER" id="PTHR15071:SF0">
    <property type="entry name" value="MANNOSE 6-PHOSPHATE RECEPTOR-LIKE PROTEIN 1"/>
    <property type="match status" value="1"/>
</dbReference>
<dbReference type="Pfam" id="PF02157">
    <property type="entry name" value="Man-6-P_recep"/>
    <property type="match status" value="1"/>
</dbReference>
<keyword evidence="2" id="KW-0813">Transport</keyword>
<evidence type="ECO:0000256" key="6">
    <source>
        <dbReference type="ARBA" id="ARBA00023136"/>
    </source>
</evidence>
<reference evidence="12" key="1">
    <citation type="submission" date="2022-07" db="EMBL/GenBank/DDBJ databases">
        <title>Phylogenomic reconstructions and comparative analyses of Kickxellomycotina fungi.</title>
        <authorList>
            <person name="Reynolds N.K."/>
            <person name="Stajich J.E."/>
            <person name="Barry K."/>
            <person name="Grigoriev I.V."/>
            <person name="Crous P."/>
            <person name="Smith M.E."/>
        </authorList>
    </citation>
    <scope>NUCLEOTIDE SEQUENCE</scope>
    <source>
        <strain evidence="12">RSA 567</strain>
    </source>
</reference>
<evidence type="ECO:0000256" key="9">
    <source>
        <dbReference type="SAM" id="Phobius"/>
    </source>
</evidence>
<dbReference type="GO" id="GO:0010008">
    <property type="term" value="C:endosome membrane"/>
    <property type="evidence" value="ECO:0007669"/>
    <property type="project" value="UniProtKB-SubCell"/>
</dbReference>
<keyword evidence="4 10" id="KW-0732">Signal</keyword>
<dbReference type="SMART" id="SM01404">
    <property type="entry name" value="CIMR"/>
    <property type="match status" value="1"/>
</dbReference>